<dbReference type="PANTHER" id="PTHR35335">
    <property type="entry name" value="UPF0716 PROTEIN FXSA"/>
    <property type="match status" value="1"/>
</dbReference>
<protein>
    <recommendedName>
        <fullName evidence="5">FxsA family protein</fullName>
    </recommendedName>
</protein>
<feature type="compositionally biased region" description="Basic and acidic residues" evidence="1">
    <location>
        <begin position="155"/>
        <end position="167"/>
    </location>
</feature>
<reference evidence="3 4" key="1">
    <citation type="submission" date="2018-03" db="EMBL/GenBank/DDBJ databases">
        <title>Aquarubrobacter algicola gen. nov., sp. nov., a novel actinobacterium isolated from shallow eutrophic lake during the end of cyanobacterial harmful algal blooms.</title>
        <authorList>
            <person name="Chun S.J."/>
        </authorList>
    </citation>
    <scope>NUCLEOTIDE SEQUENCE [LARGE SCALE GENOMIC DNA]</scope>
    <source>
        <strain evidence="3 4">Seoho-28</strain>
    </source>
</reference>
<dbReference type="Pfam" id="PF04186">
    <property type="entry name" value="FxsA"/>
    <property type="match status" value="1"/>
</dbReference>
<dbReference type="NCBIfam" id="NF008528">
    <property type="entry name" value="PRK11463.1-2"/>
    <property type="match status" value="1"/>
</dbReference>
<dbReference type="RefSeq" id="WP_107570134.1">
    <property type="nucleotide sequence ID" value="NZ_PYYB01000002.1"/>
</dbReference>
<feature type="transmembrane region" description="Helical" evidence="2">
    <location>
        <begin position="120"/>
        <end position="137"/>
    </location>
</feature>
<dbReference type="EMBL" id="PYYB01000002">
    <property type="protein sequence ID" value="PTL56415.1"/>
    <property type="molecule type" value="Genomic_DNA"/>
</dbReference>
<organism evidence="3 4">
    <name type="scientific">Paraconexibacter algicola</name>
    <dbReference type="NCBI Taxonomy" id="2133960"/>
    <lineage>
        <taxon>Bacteria</taxon>
        <taxon>Bacillati</taxon>
        <taxon>Actinomycetota</taxon>
        <taxon>Thermoleophilia</taxon>
        <taxon>Solirubrobacterales</taxon>
        <taxon>Paraconexibacteraceae</taxon>
        <taxon>Paraconexibacter</taxon>
    </lineage>
</organism>
<comment type="caution">
    <text evidence="3">The sequence shown here is derived from an EMBL/GenBank/DDBJ whole genome shotgun (WGS) entry which is preliminary data.</text>
</comment>
<dbReference type="AlphaFoldDB" id="A0A2T4UF62"/>
<name>A0A2T4UF62_9ACTN</name>
<dbReference type="Proteomes" id="UP000240739">
    <property type="component" value="Unassembled WGS sequence"/>
</dbReference>
<sequence length="167" mass="17740">MPLLLVLLFLLVPIVELYVIIQVGQAIGVLNTIGILILDSVLGTVLLRSQGRAVWRRFNEALAAGRPPAREVLDGALVIFGGALLLTPGFLSDVLGIVLLLPPTRAVVRRILLRGALSRIAFTVGGPFGAAGANAAMRGRPGPRRPAEDDVVEGTAHEIHDPRKELP</sequence>
<dbReference type="GO" id="GO:0016020">
    <property type="term" value="C:membrane"/>
    <property type="evidence" value="ECO:0007669"/>
    <property type="project" value="InterPro"/>
</dbReference>
<evidence type="ECO:0000313" key="3">
    <source>
        <dbReference type="EMBL" id="PTL56415.1"/>
    </source>
</evidence>
<gene>
    <name evidence="3" type="ORF">C7Y72_15745</name>
</gene>
<feature type="transmembrane region" description="Helical" evidence="2">
    <location>
        <begin position="76"/>
        <end position="100"/>
    </location>
</feature>
<evidence type="ECO:0000256" key="2">
    <source>
        <dbReference type="SAM" id="Phobius"/>
    </source>
</evidence>
<keyword evidence="4" id="KW-1185">Reference proteome</keyword>
<keyword evidence="2" id="KW-0472">Membrane</keyword>
<proteinExistence type="predicted"/>
<evidence type="ECO:0000256" key="1">
    <source>
        <dbReference type="SAM" id="MobiDB-lite"/>
    </source>
</evidence>
<feature type="region of interest" description="Disordered" evidence="1">
    <location>
        <begin position="134"/>
        <end position="167"/>
    </location>
</feature>
<keyword evidence="2" id="KW-0812">Transmembrane</keyword>
<dbReference type="PANTHER" id="PTHR35335:SF1">
    <property type="entry name" value="UPF0716 PROTEIN FXSA"/>
    <property type="match status" value="1"/>
</dbReference>
<keyword evidence="2" id="KW-1133">Transmembrane helix</keyword>
<accession>A0A2T4UF62</accession>
<evidence type="ECO:0008006" key="5">
    <source>
        <dbReference type="Google" id="ProtNLM"/>
    </source>
</evidence>
<feature type="transmembrane region" description="Helical" evidence="2">
    <location>
        <begin position="27"/>
        <end position="47"/>
    </location>
</feature>
<evidence type="ECO:0000313" key="4">
    <source>
        <dbReference type="Proteomes" id="UP000240739"/>
    </source>
</evidence>
<dbReference type="InterPro" id="IPR007313">
    <property type="entry name" value="FxsA"/>
</dbReference>
<dbReference type="OrthoDB" id="9792788at2"/>